<evidence type="ECO:0000259" key="1">
    <source>
        <dbReference type="Pfam" id="PF08242"/>
    </source>
</evidence>
<dbReference type="Pfam" id="PF08242">
    <property type="entry name" value="Methyltransf_12"/>
    <property type="match status" value="1"/>
</dbReference>
<gene>
    <name evidence="2" type="ORF">CLV41_103167</name>
</gene>
<keyword evidence="2" id="KW-0489">Methyltransferase</keyword>
<name>A0A2S3UX33_9HYPH</name>
<dbReference type="GO" id="GO:0008168">
    <property type="term" value="F:methyltransferase activity"/>
    <property type="evidence" value="ECO:0007669"/>
    <property type="project" value="UniProtKB-KW"/>
</dbReference>
<dbReference type="PANTHER" id="PTHR43861">
    <property type="entry name" value="TRANS-ACONITATE 2-METHYLTRANSFERASE-RELATED"/>
    <property type="match status" value="1"/>
</dbReference>
<dbReference type="AlphaFoldDB" id="A0A2S3UX33"/>
<dbReference type="Proteomes" id="UP000236959">
    <property type="component" value="Unassembled WGS sequence"/>
</dbReference>
<dbReference type="InterPro" id="IPR013217">
    <property type="entry name" value="Methyltransf_12"/>
</dbReference>
<dbReference type="InterPro" id="IPR029063">
    <property type="entry name" value="SAM-dependent_MTases_sf"/>
</dbReference>
<protein>
    <submittedName>
        <fullName evidence="2">Ubiquinone/menaquinone biosynthesis C-methylase UbiE</fullName>
    </submittedName>
</protein>
<dbReference type="SUPFAM" id="SSF53335">
    <property type="entry name" value="S-adenosyl-L-methionine-dependent methyltransferases"/>
    <property type="match status" value="1"/>
</dbReference>
<keyword evidence="2" id="KW-0830">Ubiquinone</keyword>
<reference evidence="2 3" key="1">
    <citation type="submission" date="2018-01" db="EMBL/GenBank/DDBJ databases">
        <title>Genomic Encyclopedia of Archaeal and Bacterial Type Strains, Phase II (KMG-II): from individual species to whole genera.</title>
        <authorList>
            <person name="Goeker M."/>
        </authorList>
    </citation>
    <scope>NUCLEOTIDE SEQUENCE [LARGE SCALE GENOMIC DNA]</scope>
    <source>
        <strain evidence="2 3">DSM 17023</strain>
    </source>
</reference>
<feature type="domain" description="Methyltransferase type 12" evidence="1">
    <location>
        <begin position="44"/>
        <end position="146"/>
    </location>
</feature>
<keyword evidence="2" id="KW-0808">Transferase</keyword>
<comment type="caution">
    <text evidence="2">The sequence shown here is derived from an EMBL/GenBank/DDBJ whole genome shotgun (WGS) entry which is preliminary data.</text>
</comment>
<keyword evidence="3" id="KW-1185">Reference proteome</keyword>
<dbReference type="GO" id="GO:0032259">
    <property type="term" value="P:methylation"/>
    <property type="evidence" value="ECO:0007669"/>
    <property type="project" value="UniProtKB-KW"/>
</dbReference>
<organism evidence="2 3">
    <name type="scientific">Roseibium marinum</name>
    <dbReference type="NCBI Taxonomy" id="281252"/>
    <lineage>
        <taxon>Bacteria</taxon>
        <taxon>Pseudomonadati</taxon>
        <taxon>Pseudomonadota</taxon>
        <taxon>Alphaproteobacteria</taxon>
        <taxon>Hyphomicrobiales</taxon>
        <taxon>Stappiaceae</taxon>
        <taxon>Roseibium</taxon>
    </lineage>
</organism>
<dbReference type="EMBL" id="PPCN01000003">
    <property type="protein sequence ID" value="POF32246.1"/>
    <property type="molecule type" value="Genomic_DNA"/>
</dbReference>
<evidence type="ECO:0000313" key="2">
    <source>
        <dbReference type="EMBL" id="POF32246.1"/>
    </source>
</evidence>
<accession>A0A2S3UX33</accession>
<dbReference type="CDD" id="cd02440">
    <property type="entry name" value="AdoMet_MTases"/>
    <property type="match status" value="1"/>
</dbReference>
<dbReference type="Gene3D" id="3.40.50.150">
    <property type="entry name" value="Vaccinia Virus protein VP39"/>
    <property type="match status" value="1"/>
</dbReference>
<dbReference type="RefSeq" id="WP_103222181.1">
    <property type="nucleotide sequence ID" value="NZ_PPCN01000003.1"/>
</dbReference>
<evidence type="ECO:0000313" key="3">
    <source>
        <dbReference type="Proteomes" id="UP000236959"/>
    </source>
</evidence>
<proteinExistence type="predicted"/>
<dbReference type="OrthoDB" id="5642573at2"/>
<sequence length="215" mass="23930">MNKNAKFWTRLSRKYASHPIKDQAAYEKTLARTVEHLGPEDAVLELGCGTGTTAMRLAGKVRSYLATDFAGGMIEIAEERLADERRQETAHEGLGFLVADAFDARVAPTGGHAGYDAVLAYNFFHLVDEPEELLARVRSLLKPGGLYISKTVCLKDRAWLFAPLIGFMRLIGKAPYVNLLSIRSLEETIRQAGFEIIETGNYPEPRSRFVVARKL</sequence>